<keyword evidence="4" id="KW-1185">Reference proteome</keyword>
<accession>A0AAV2JZ15</accession>
<sequence>MNGVRVLLVLSVSGVLHGVVSLRLYHQQNQDRTWSEAVSDCAALNLTLASIRTSDQNSAARPDSGKVWTGLSRVWDWTGAGPAEPISANEEWFEQWAPDEPRDKKNCTALRTSDGLWVSKDCTETLRASCYRESDQTHWILDQSLEWKQARSQCKANFTNLSSVLNQNQTQDILQALQTLDQAGEEVWIGLYLRWLWVDGSWVRWSGWDQDPLDSDKGCMVLDHSGKWDQEKCEQRFPFICHQDVPEVKMKRTKVKLRLSSGSADLTDPKIHRALLTQIEQRLEMSGVSGVRLVLGECVKEPETAPPADPELRCTDSVHN</sequence>
<dbReference type="InterPro" id="IPR016186">
    <property type="entry name" value="C-type_lectin-like/link_sf"/>
</dbReference>
<evidence type="ECO:0000256" key="1">
    <source>
        <dbReference type="SAM" id="SignalP"/>
    </source>
</evidence>
<feature type="signal peptide" evidence="1">
    <location>
        <begin position="1"/>
        <end position="21"/>
    </location>
</feature>
<evidence type="ECO:0000259" key="2">
    <source>
        <dbReference type="PROSITE" id="PS50041"/>
    </source>
</evidence>
<dbReference type="CDD" id="cd00037">
    <property type="entry name" value="CLECT"/>
    <property type="match status" value="1"/>
</dbReference>
<gene>
    <name evidence="3" type="ORF">KC01_LOCUS11760</name>
</gene>
<name>A0AAV2JZ15_KNICA</name>
<dbReference type="EMBL" id="OZ035836">
    <property type="protein sequence ID" value="CAL1580980.1"/>
    <property type="molecule type" value="Genomic_DNA"/>
</dbReference>
<evidence type="ECO:0000313" key="3">
    <source>
        <dbReference type="EMBL" id="CAL1580980.1"/>
    </source>
</evidence>
<feature type="domain" description="C-type lectin" evidence="2">
    <location>
        <begin position="20"/>
        <end position="131"/>
    </location>
</feature>
<feature type="chain" id="PRO_5043561952" description="C-type lectin domain-containing protein" evidence="1">
    <location>
        <begin position="22"/>
        <end position="320"/>
    </location>
</feature>
<dbReference type="PANTHER" id="PTHR45784:SF3">
    <property type="entry name" value="C-TYPE LECTIN DOMAIN FAMILY 4 MEMBER K-LIKE-RELATED"/>
    <property type="match status" value="1"/>
</dbReference>
<dbReference type="Proteomes" id="UP001497482">
    <property type="component" value="Chromosome 14"/>
</dbReference>
<keyword evidence="1" id="KW-0732">Signal</keyword>
<proteinExistence type="predicted"/>
<dbReference type="AlphaFoldDB" id="A0AAV2JZ15"/>
<dbReference type="Gene3D" id="3.10.100.10">
    <property type="entry name" value="Mannose-Binding Protein A, subunit A"/>
    <property type="match status" value="2"/>
</dbReference>
<dbReference type="SMART" id="SM00034">
    <property type="entry name" value="CLECT"/>
    <property type="match status" value="2"/>
</dbReference>
<evidence type="ECO:0000313" key="4">
    <source>
        <dbReference type="Proteomes" id="UP001497482"/>
    </source>
</evidence>
<protein>
    <recommendedName>
        <fullName evidence="2">C-type lectin domain-containing protein</fullName>
    </recommendedName>
</protein>
<dbReference type="SUPFAM" id="SSF56436">
    <property type="entry name" value="C-type lectin-like"/>
    <property type="match status" value="2"/>
</dbReference>
<organism evidence="3 4">
    <name type="scientific">Knipowitschia caucasica</name>
    <name type="common">Caucasian dwarf goby</name>
    <name type="synonym">Pomatoschistus caucasicus</name>
    <dbReference type="NCBI Taxonomy" id="637954"/>
    <lineage>
        <taxon>Eukaryota</taxon>
        <taxon>Metazoa</taxon>
        <taxon>Chordata</taxon>
        <taxon>Craniata</taxon>
        <taxon>Vertebrata</taxon>
        <taxon>Euteleostomi</taxon>
        <taxon>Actinopterygii</taxon>
        <taxon>Neopterygii</taxon>
        <taxon>Teleostei</taxon>
        <taxon>Neoteleostei</taxon>
        <taxon>Acanthomorphata</taxon>
        <taxon>Gobiaria</taxon>
        <taxon>Gobiiformes</taxon>
        <taxon>Gobioidei</taxon>
        <taxon>Gobiidae</taxon>
        <taxon>Gobiinae</taxon>
        <taxon>Knipowitschia</taxon>
    </lineage>
</organism>
<dbReference type="InterPro" id="IPR016187">
    <property type="entry name" value="CTDL_fold"/>
</dbReference>
<reference evidence="3 4" key="1">
    <citation type="submission" date="2024-04" db="EMBL/GenBank/DDBJ databases">
        <authorList>
            <person name="Waldvogel A.-M."/>
            <person name="Schoenle A."/>
        </authorList>
    </citation>
    <scope>NUCLEOTIDE SEQUENCE [LARGE SCALE GENOMIC DNA]</scope>
</reference>
<dbReference type="PANTHER" id="PTHR45784">
    <property type="entry name" value="C-TYPE LECTIN DOMAIN FAMILY 20 MEMBER A-RELATED"/>
    <property type="match status" value="1"/>
</dbReference>
<dbReference type="InterPro" id="IPR001304">
    <property type="entry name" value="C-type_lectin-like"/>
</dbReference>
<dbReference type="PROSITE" id="PS50041">
    <property type="entry name" value="C_TYPE_LECTIN_2"/>
    <property type="match status" value="2"/>
</dbReference>
<dbReference type="Pfam" id="PF00059">
    <property type="entry name" value="Lectin_C"/>
    <property type="match status" value="2"/>
</dbReference>
<feature type="domain" description="C-type lectin" evidence="2">
    <location>
        <begin position="126"/>
        <end position="242"/>
    </location>
</feature>